<evidence type="ECO:0000256" key="6">
    <source>
        <dbReference type="ARBA" id="ARBA00023136"/>
    </source>
</evidence>
<keyword evidence="3" id="KW-0812">Transmembrane</keyword>
<keyword evidence="7" id="KW-0675">Receptor</keyword>
<dbReference type="RefSeq" id="XP_023973969.1">
    <property type="nucleotide sequence ID" value="XM_024118201.1"/>
</dbReference>
<evidence type="ECO:0000313" key="11">
    <source>
        <dbReference type="RefSeq" id="XP_023973969.1"/>
    </source>
</evidence>
<sequence>DSAYSAAAGGRPGATKVMVVVTDGESHDGSMLKAVIDQCNNDNILRFGIAVLGYLNRNALDTKNLIKEIKAIASIPTERYFFNVSDEAALLEKAGTLGEQIFSIE</sequence>
<evidence type="ECO:0000256" key="3">
    <source>
        <dbReference type="ARBA" id="ARBA00022692"/>
    </source>
</evidence>
<dbReference type="OrthoDB" id="5317514at2759"/>
<feature type="non-terminal residue" evidence="11">
    <location>
        <position position="1"/>
    </location>
</feature>
<organism evidence="10 11">
    <name type="scientific">Physeter macrocephalus</name>
    <name type="common">Sperm whale</name>
    <name type="synonym">Physeter catodon</name>
    <dbReference type="NCBI Taxonomy" id="9755"/>
    <lineage>
        <taxon>Eukaryota</taxon>
        <taxon>Metazoa</taxon>
        <taxon>Chordata</taxon>
        <taxon>Craniata</taxon>
        <taxon>Vertebrata</taxon>
        <taxon>Euteleostomi</taxon>
        <taxon>Mammalia</taxon>
        <taxon>Eutheria</taxon>
        <taxon>Laurasiatheria</taxon>
        <taxon>Artiodactyla</taxon>
        <taxon>Whippomorpha</taxon>
        <taxon>Cetacea</taxon>
        <taxon>Odontoceti</taxon>
        <taxon>Physeteridae</taxon>
        <taxon>Physeter</taxon>
    </lineage>
</organism>
<dbReference type="InParanoid" id="A0A2Y9SDW1"/>
<feature type="domain" description="VWFA" evidence="9">
    <location>
        <begin position="1"/>
        <end position="101"/>
    </location>
</feature>
<evidence type="ECO:0000256" key="7">
    <source>
        <dbReference type="ARBA" id="ARBA00023170"/>
    </source>
</evidence>
<accession>A0A2Y9SDW1</accession>
<comment type="similarity">
    <text evidence="2">Belongs to the integrin alpha chain family.</text>
</comment>
<keyword evidence="6" id="KW-0472">Membrane</keyword>
<evidence type="ECO:0000256" key="4">
    <source>
        <dbReference type="ARBA" id="ARBA00022889"/>
    </source>
</evidence>
<dbReference type="Gene3D" id="3.40.50.410">
    <property type="entry name" value="von Willebrand factor, type A domain"/>
    <property type="match status" value="1"/>
</dbReference>
<keyword evidence="8" id="KW-0325">Glycoprotein</keyword>
<dbReference type="InterPro" id="IPR002035">
    <property type="entry name" value="VWF_A"/>
</dbReference>
<proteinExistence type="inferred from homology"/>
<evidence type="ECO:0000256" key="5">
    <source>
        <dbReference type="ARBA" id="ARBA00023037"/>
    </source>
</evidence>
<evidence type="ECO:0000256" key="2">
    <source>
        <dbReference type="ARBA" id="ARBA00008054"/>
    </source>
</evidence>
<gene>
    <name evidence="11" type="primary">LOC112063339</name>
</gene>
<dbReference type="InterPro" id="IPR036465">
    <property type="entry name" value="vWFA_dom_sf"/>
</dbReference>
<dbReference type="Proteomes" id="UP000248484">
    <property type="component" value="Unplaced"/>
</dbReference>
<comment type="subcellular location">
    <subcellularLocation>
        <location evidence="1">Membrane</location>
        <topology evidence="1">Single-pass type I membrane protein</topology>
    </subcellularLocation>
</comment>
<evidence type="ECO:0000259" key="9">
    <source>
        <dbReference type="PROSITE" id="PS50234"/>
    </source>
</evidence>
<dbReference type="AlphaFoldDB" id="A0A2Y9SDW1"/>
<dbReference type="KEGG" id="pcad:112063339"/>
<keyword evidence="4" id="KW-0130">Cell adhesion</keyword>
<evidence type="ECO:0000256" key="1">
    <source>
        <dbReference type="ARBA" id="ARBA00004479"/>
    </source>
</evidence>
<keyword evidence="5" id="KW-0401">Integrin</keyword>
<name>A0A2Y9SDW1_PHYMC</name>
<dbReference type="FunFam" id="3.40.50.410:FF:000012">
    <property type="entry name" value="Integrin, alpha 10"/>
    <property type="match status" value="1"/>
</dbReference>
<protein>
    <submittedName>
        <fullName evidence="11">Integrin alpha-2-like</fullName>
    </submittedName>
</protein>
<dbReference type="Pfam" id="PF00092">
    <property type="entry name" value="VWA"/>
    <property type="match status" value="1"/>
</dbReference>
<keyword evidence="10" id="KW-1185">Reference proteome</keyword>
<evidence type="ECO:0000256" key="8">
    <source>
        <dbReference type="ARBA" id="ARBA00023180"/>
    </source>
</evidence>
<feature type="non-terminal residue" evidence="11">
    <location>
        <position position="105"/>
    </location>
</feature>
<dbReference type="GO" id="GO:0007229">
    <property type="term" value="P:integrin-mediated signaling pathway"/>
    <property type="evidence" value="ECO:0007669"/>
    <property type="project" value="UniProtKB-KW"/>
</dbReference>
<dbReference type="SUPFAM" id="SSF53300">
    <property type="entry name" value="vWA-like"/>
    <property type="match status" value="1"/>
</dbReference>
<evidence type="ECO:0000313" key="10">
    <source>
        <dbReference type="Proteomes" id="UP000248484"/>
    </source>
</evidence>
<dbReference type="GeneID" id="112063339"/>
<dbReference type="GO" id="GO:0007155">
    <property type="term" value="P:cell adhesion"/>
    <property type="evidence" value="ECO:0007669"/>
    <property type="project" value="UniProtKB-KW"/>
</dbReference>
<dbReference type="GO" id="GO:0016020">
    <property type="term" value="C:membrane"/>
    <property type="evidence" value="ECO:0007669"/>
    <property type="project" value="UniProtKB-SubCell"/>
</dbReference>
<reference evidence="11" key="1">
    <citation type="submission" date="2025-08" db="UniProtKB">
        <authorList>
            <consortium name="RefSeq"/>
        </authorList>
    </citation>
    <scope>IDENTIFICATION</scope>
    <source>
        <tissue evidence="11">Muscle</tissue>
    </source>
</reference>
<dbReference type="PROSITE" id="PS50234">
    <property type="entry name" value="VWFA"/>
    <property type="match status" value="1"/>
</dbReference>